<dbReference type="EMBL" id="UGPB01000001">
    <property type="protein sequence ID" value="STY27988.1"/>
    <property type="molecule type" value="Genomic_DNA"/>
</dbReference>
<dbReference type="FunFam" id="1.10.10.650:FF:000001">
    <property type="entry name" value="S1 RNA-binding domain 1"/>
    <property type="match status" value="1"/>
</dbReference>
<accession>A0A378LQ70</accession>
<evidence type="ECO:0000313" key="4">
    <source>
        <dbReference type="Proteomes" id="UP000255297"/>
    </source>
</evidence>
<dbReference type="Gene3D" id="3.30.420.140">
    <property type="entry name" value="YqgF/RNase H-like domain"/>
    <property type="match status" value="1"/>
</dbReference>
<dbReference type="GO" id="GO:0003729">
    <property type="term" value="F:mRNA binding"/>
    <property type="evidence" value="ECO:0007669"/>
    <property type="project" value="TreeGrafter"/>
</dbReference>
<dbReference type="RefSeq" id="WP_031567042.1">
    <property type="nucleotide sequence ID" value="NZ_CAAAIS010000005.1"/>
</dbReference>
<dbReference type="InterPro" id="IPR055179">
    <property type="entry name" value="Tex-like_central_region"/>
</dbReference>
<dbReference type="InterPro" id="IPR023319">
    <property type="entry name" value="Tex-like_HTH_dom_sf"/>
</dbReference>
<dbReference type="Pfam" id="PF00575">
    <property type="entry name" value="S1"/>
    <property type="match status" value="1"/>
</dbReference>
<dbReference type="SUPFAM" id="SSF158832">
    <property type="entry name" value="Tex N-terminal region-like"/>
    <property type="match status" value="1"/>
</dbReference>
<dbReference type="Proteomes" id="UP000255297">
    <property type="component" value="Unassembled WGS sequence"/>
</dbReference>
<dbReference type="Pfam" id="PF09371">
    <property type="entry name" value="Tex_N"/>
    <property type="match status" value="1"/>
</dbReference>
<dbReference type="PANTHER" id="PTHR10724">
    <property type="entry name" value="30S RIBOSOMAL PROTEIN S1"/>
    <property type="match status" value="1"/>
</dbReference>
<dbReference type="InterPro" id="IPR032639">
    <property type="entry name" value="Tex_YqgF"/>
</dbReference>
<dbReference type="InterPro" id="IPR050437">
    <property type="entry name" value="Ribos_protein_bS1-like"/>
</dbReference>
<dbReference type="FunFam" id="3.30.420.140:FF:000001">
    <property type="entry name" value="RNA-binding transcriptional accessory protein"/>
    <property type="match status" value="1"/>
</dbReference>
<dbReference type="SMART" id="SM00732">
    <property type="entry name" value="YqgFc"/>
    <property type="match status" value="1"/>
</dbReference>
<dbReference type="CDD" id="cd05685">
    <property type="entry name" value="S1_Tex"/>
    <property type="match status" value="1"/>
</dbReference>
<dbReference type="Pfam" id="PF16921">
    <property type="entry name" value="Tex_YqgF"/>
    <property type="match status" value="1"/>
</dbReference>
<dbReference type="InterPro" id="IPR044146">
    <property type="entry name" value="S1_Tex"/>
</dbReference>
<reference evidence="3 4" key="1">
    <citation type="submission" date="2018-06" db="EMBL/GenBank/DDBJ databases">
        <authorList>
            <consortium name="Pathogen Informatics"/>
            <person name="Doyle S."/>
        </authorList>
    </citation>
    <scope>NUCLEOTIDE SEQUENCE [LARGE SCALE GENOMIC DNA]</scope>
    <source>
        <strain evidence="3 4">NCTC11532</strain>
    </source>
</reference>
<keyword evidence="4" id="KW-1185">Reference proteome</keyword>
<dbReference type="Gene3D" id="2.40.50.140">
    <property type="entry name" value="Nucleic acid-binding proteins"/>
    <property type="match status" value="1"/>
</dbReference>
<dbReference type="InterPro" id="IPR023323">
    <property type="entry name" value="Tex-like_dom_sf"/>
</dbReference>
<dbReference type="InterPro" id="IPR041692">
    <property type="entry name" value="HHH_9"/>
</dbReference>
<dbReference type="SUPFAM" id="SSF47781">
    <property type="entry name" value="RuvA domain 2-like"/>
    <property type="match status" value="2"/>
</dbReference>
<evidence type="ECO:0000256" key="1">
    <source>
        <dbReference type="SAM" id="MobiDB-lite"/>
    </source>
</evidence>
<evidence type="ECO:0000259" key="2">
    <source>
        <dbReference type="PROSITE" id="PS50126"/>
    </source>
</evidence>
<dbReference type="SMART" id="SM00316">
    <property type="entry name" value="S1"/>
    <property type="match status" value="1"/>
</dbReference>
<dbReference type="InterPro" id="IPR037027">
    <property type="entry name" value="YqgF/RNaseH-like_dom_sf"/>
</dbReference>
<dbReference type="Pfam" id="PF12836">
    <property type="entry name" value="HHH_3"/>
    <property type="match status" value="1"/>
</dbReference>
<dbReference type="GO" id="GO:0006139">
    <property type="term" value="P:nucleobase-containing compound metabolic process"/>
    <property type="evidence" value="ECO:0007669"/>
    <property type="project" value="InterPro"/>
</dbReference>
<dbReference type="OrthoDB" id="9804714at2"/>
<dbReference type="Gene3D" id="1.10.150.310">
    <property type="entry name" value="Tex RuvX-like domain-like"/>
    <property type="match status" value="1"/>
</dbReference>
<sequence>MTQEILRLAAIIAQELKVKPAQAEAAIRLLDEGATVPFIARYRKEATEGLDDAQLRYIDERILYLRELDERRTVVLQSIREQEKLTPELEKSILAADTKTRLEDLYLPYRPKRRTKAQLAIEAGLAPLAQALWKNPDLDPEEEAAKYINPEAAVEDVKAALEGARHILMEHFAEDADLINELREHLWQHGIVKSVGSSKKKETVSKFSDYFDYSEAIKKIPSHRALALFRGRRESVLQVSLTLPEQEASYGEDKLAAYFSIADKQRKADNWLLETIRLTWKIKLFTKLELELLTRLREMADEEAIKVFSRNLRDLLLAAPAGPQITIGLDPGIRTGVKVVVVDSTGKLLDYTVIFPFAPQNEWHQGITDLAKLAAKYNVNLISIGNGTGSRETERLVSDLIKMYPDLKLTKVIVSEAGASVYSASEIASQEFPDLDVTLRGAVSIARRLQDPLAELVKIEAKSIGVGQYQHDVNQTRLARCLDGVVEDCVNAVGVDVNTASAALLSHISGLNETLAKSIVLYRDEHGAFKNRMELKNVNRMGEKSFQQAAGFLRIMNGDNPLDASCVHPEAYPLVEKIIEDRNIDIKKLIGNRELLQSVNAAQFVDDQFGLPTIRDVLRELEKPGRDPRPEFKTAQFKEGVEDIEHLHEGMILEGVVSNVTNFGAFVDIGVHQDGLVHISAMTNKFISDPRTVVKAGDIVTVKVIEVDKERKRIGLSMKLEEQPASQPIKKVAAPSEMKKPAPVKKHEHKKKPEAKKVEPVKKTVFNTAMADALAKLKRN</sequence>
<dbReference type="SUPFAM" id="SSF53098">
    <property type="entry name" value="Ribonuclease H-like"/>
    <property type="match status" value="1"/>
</dbReference>
<evidence type="ECO:0000313" key="3">
    <source>
        <dbReference type="EMBL" id="STY27988.1"/>
    </source>
</evidence>
<dbReference type="InterPro" id="IPR012340">
    <property type="entry name" value="NA-bd_OB-fold"/>
</dbReference>
<dbReference type="Gene3D" id="1.10.3500.10">
    <property type="entry name" value="Tex N-terminal region-like"/>
    <property type="match status" value="1"/>
</dbReference>
<dbReference type="PROSITE" id="PS50126">
    <property type="entry name" value="S1"/>
    <property type="match status" value="1"/>
</dbReference>
<proteinExistence type="predicted"/>
<dbReference type="GO" id="GO:0003735">
    <property type="term" value="F:structural constituent of ribosome"/>
    <property type="evidence" value="ECO:0007669"/>
    <property type="project" value="TreeGrafter"/>
</dbReference>
<feature type="compositionally biased region" description="Basic residues" evidence="1">
    <location>
        <begin position="742"/>
        <end position="754"/>
    </location>
</feature>
<dbReference type="Pfam" id="PF17674">
    <property type="entry name" value="HHH_9"/>
    <property type="match status" value="1"/>
</dbReference>
<dbReference type="AlphaFoldDB" id="A0A378LQ70"/>
<dbReference type="STRING" id="1122170.GCA_000701265_01706"/>
<name>A0A378LQ70_9GAMM</name>
<dbReference type="InterPro" id="IPR018974">
    <property type="entry name" value="Tex-like_N"/>
</dbReference>
<dbReference type="InterPro" id="IPR010994">
    <property type="entry name" value="RuvA_2-like"/>
</dbReference>
<dbReference type="Gene3D" id="1.10.10.650">
    <property type="entry name" value="RuvA domain 2-like"/>
    <property type="match status" value="1"/>
</dbReference>
<dbReference type="FunFam" id="2.40.50.140:FF:000051">
    <property type="entry name" value="RNA-binding transcriptional accessory protein"/>
    <property type="match status" value="1"/>
</dbReference>
<organism evidence="3 4">
    <name type="scientific">Legionella wadsworthii</name>
    <dbReference type="NCBI Taxonomy" id="28088"/>
    <lineage>
        <taxon>Bacteria</taxon>
        <taxon>Pseudomonadati</taxon>
        <taxon>Pseudomonadota</taxon>
        <taxon>Gammaproteobacteria</taxon>
        <taxon>Legionellales</taxon>
        <taxon>Legionellaceae</taxon>
        <taxon>Legionella</taxon>
    </lineage>
</organism>
<gene>
    <name evidence="3" type="primary">yhgF</name>
    <name evidence="3" type="ORF">NCTC11532_00149</name>
</gene>
<feature type="region of interest" description="Disordered" evidence="1">
    <location>
        <begin position="725"/>
        <end position="760"/>
    </location>
</feature>
<dbReference type="InterPro" id="IPR003029">
    <property type="entry name" value="S1_domain"/>
</dbReference>
<dbReference type="FunFam" id="1.10.150.310:FF:000001">
    <property type="entry name" value="RNA-binding transcriptional accessory protein"/>
    <property type="match status" value="1"/>
</dbReference>
<dbReference type="GO" id="GO:0006412">
    <property type="term" value="P:translation"/>
    <property type="evidence" value="ECO:0007669"/>
    <property type="project" value="TreeGrafter"/>
</dbReference>
<dbReference type="InterPro" id="IPR012337">
    <property type="entry name" value="RNaseH-like_sf"/>
</dbReference>
<dbReference type="SUPFAM" id="SSF50249">
    <property type="entry name" value="Nucleic acid-binding proteins"/>
    <property type="match status" value="1"/>
</dbReference>
<dbReference type="PANTHER" id="PTHR10724:SF10">
    <property type="entry name" value="S1 RNA-BINDING DOMAIN-CONTAINING PROTEIN 1"/>
    <property type="match status" value="1"/>
</dbReference>
<feature type="domain" description="S1 motif" evidence="2">
    <location>
        <begin position="650"/>
        <end position="719"/>
    </location>
</feature>
<protein>
    <submittedName>
        <fullName evidence="3">Transcriptional accessory protein</fullName>
    </submittedName>
</protein>
<dbReference type="InterPro" id="IPR006641">
    <property type="entry name" value="YqgF/RNaseH-like_dom"/>
</dbReference>
<dbReference type="Pfam" id="PF22706">
    <property type="entry name" value="Tex_central_region"/>
    <property type="match status" value="1"/>
</dbReference>
<dbReference type="GO" id="GO:0005829">
    <property type="term" value="C:cytosol"/>
    <property type="evidence" value="ECO:0007669"/>
    <property type="project" value="TreeGrafter"/>
</dbReference>